<feature type="transmembrane region" description="Helical" evidence="12">
    <location>
        <begin position="379"/>
        <end position="401"/>
    </location>
</feature>
<dbReference type="CDD" id="cd16922">
    <property type="entry name" value="HATPase_EvgS-ArcB-TorS-like"/>
    <property type="match status" value="1"/>
</dbReference>
<dbReference type="Proteomes" id="UP000190027">
    <property type="component" value="Unassembled WGS sequence"/>
</dbReference>
<dbReference type="GO" id="GO:0000155">
    <property type="term" value="F:phosphorelay sensor kinase activity"/>
    <property type="evidence" value="ECO:0007669"/>
    <property type="project" value="InterPro"/>
</dbReference>
<dbReference type="PANTHER" id="PTHR45339">
    <property type="entry name" value="HYBRID SIGNAL TRANSDUCTION HISTIDINE KINASE J"/>
    <property type="match status" value="1"/>
</dbReference>
<evidence type="ECO:0000313" key="18">
    <source>
        <dbReference type="Proteomes" id="UP000190027"/>
    </source>
</evidence>
<dbReference type="SMART" id="SM00448">
    <property type="entry name" value="REC"/>
    <property type="match status" value="1"/>
</dbReference>
<dbReference type="SUPFAM" id="SSF47384">
    <property type="entry name" value="Homodimeric domain of signal transducing histidine kinase"/>
    <property type="match status" value="1"/>
</dbReference>
<keyword evidence="8" id="KW-0902">Two-component regulatory system</keyword>
<organism evidence="17 18">
    <name type="scientific">Paucidesulfovibrio gracilis DSM 16080</name>
    <dbReference type="NCBI Taxonomy" id="1121449"/>
    <lineage>
        <taxon>Bacteria</taxon>
        <taxon>Pseudomonadati</taxon>
        <taxon>Thermodesulfobacteriota</taxon>
        <taxon>Desulfovibrionia</taxon>
        <taxon>Desulfovibrionales</taxon>
        <taxon>Desulfovibrionaceae</taxon>
        <taxon>Paucidesulfovibrio</taxon>
    </lineage>
</organism>
<dbReference type="AlphaFoldDB" id="A0A1T4Y4W5"/>
<feature type="modified residue" description="4-aspartylphosphate" evidence="11">
    <location>
        <position position="970"/>
    </location>
</feature>
<proteinExistence type="predicted"/>
<evidence type="ECO:0000259" key="14">
    <source>
        <dbReference type="PROSITE" id="PS50109"/>
    </source>
</evidence>
<dbReference type="SUPFAM" id="SSF55874">
    <property type="entry name" value="ATPase domain of HSP90 chaperone/DNA topoisomerase II/histidine kinase"/>
    <property type="match status" value="1"/>
</dbReference>
<evidence type="ECO:0000256" key="12">
    <source>
        <dbReference type="SAM" id="Phobius"/>
    </source>
</evidence>
<dbReference type="InterPro" id="IPR000014">
    <property type="entry name" value="PAS"/>
</dbReference>
<dbReference type="InterPro" id="IPR004358">
    <property type="entry name" value="Sig_transdc_His_kin-like_C"/>
</dbReference>
<feature type="chain" id="PRO_5012007135" description="Sensory/regulatory protein RpfC" evidence="13">
    <location>
        <begin position="44"/>
        <end position="1047"/>
    </location>
</feature>
<evidence type="ECO:0000256" key="6">
    <source>
        <dbReference type="ARBA" id="ARBA00022777"/>
    </source>
</evidence>
<dbReference type="Gene3D" id="3.40.50.2300">
    <property type="match status" value="3"/>
</dbReference>
<dbReference type="InterPro" id="IPR001789">
    <property type="entry name" value="Sig_transdc_resp-reg_receiver"/>
</dbReference>
<dbReference type="PROSITE" id="PS50110">
    <property type="entry name" value="RESPONSE_REGULATORY"/>
    <property type="match status" value="1"/>
</dbReference>
<dbReference type="InterPro" id="IPR035965">
    <property type="entry name" value="PAS-like_dom_sf"/>
</dbReference>
<evidence type="ECO:0000256" key="2">
    <source>
        <dbReference type="ARBA" id="ARBA00012438"/>
    </source>
</evidence>
<dbReference type="PRINTS" id="PR00344">
    <property type="entry name" value="BCTRLSENSOR"/>
</dbReference>
<evidence type="ECO:0000256" key="1">
    <source>
        <dbReference type="ARBA" id="ARBA00000085"/>
    </source>
</evidence>
<dbReference type="RefSeq" id="WP_159447251.1">
    <property type="nucleotide sequence ID" value="NZ_FUYC01000029.1"/>
</dbReference>
<evidence type="ECO:0000256" key="9">
    <source>
        <dbReference type="ARBA" id="ARBA00064003"/>
    </source>
</evidence>
<dbReference type="FunFam" id="3.30.565.10:FF:000010">
    <property type="entry name" value="Sensor histidine kinase RcsC"/>
    <property type="match status" value="1"/>
</dbReference>
<dbReference type="InterPro" id="IPR013656">
    <property type="entry name" value="PAS_4"/>
</dbReference>
<keyword evidence="6" id="KW-0418">Kinase</keyword>
<dbReference type="Gene3D" id="3.30.450.20">
    <property type="entry name" value="PAS domain"/>
    <property type="match status" value="2"/>
</dbReference>
<dbReference type="SMART" id="SM00387">
    <property type="entry name" value="HATPase_c"/>
    <property type="match status" value="1"/>
</dbReference>
<feature type="signal peptide" evidence="13">
    <location>
        <begin position="1"/>
        <end position="43"/>
    </location>
</feature>
<evidence type="ECO:0000256" key="4">
    <source>
        <dbReference type="ARBA" id="ARBA00022679"/>
    </source>
</evidence>
<evidence type="ECO:0000313" key="17">
    <source>
        <dbReference type="EMBL" id="SKA96852.1"/>
    </source>
</evidence>
<reference evidence="17 18" key="1">
    <citation type="submission" date="2017-02" db="EMBL/GenBank/DDBJ databases">
        <authorList>
            <person name="Peterson S.W."/>
        </authorList>
    </citation>
    <scope>NUCLEOTIDE SEQUENCE [LARGE SCALE GENOMIC DNA]</scope>
    <source>
        <strain evidence="17 18">DSM 16080</strain>
    </source>
</reference>
<dbReference type="PROSITE" id="PS50109">
    <property type="entry name" value="HIS_KIN"/>
    <property type="match status" value="1"/>
</dbReference>
<dbReference type="SUPFAM" id="SSF55785">
    <property type="entry name" value="PYP-like sensor domain (PAS domain)"/>
    <property type="match status" value="2"/>
</dbReference>
<dbReference type="InterPro" id="IPR036097">
    <property type="entry name" value="HisK_dim/P_sf"/>
</dbReference>
<evidence type="ECO:0000256" key="11">
    <source>
        <dbReference type="PROSITE-ProRule" id="PRU00169"/>
    </source>
</evidence>
<evidence type="ECO:0000256" key="10">
    <source>
        <dbReference type="ARBA" id="ARBA00068150"/>
    </source>
</evidence>
<feature type="domain" description="Response regulatory" evidence="15">
    <location>
        <begin position="921"/>
        <end position="1040"/>
    </location>
</feature>
<feature type="domain" description="PAS" evidence="16">
    <location>
        <begin position="417"/>
        <end position="482"/>
    </location>
</feature>
<dbReference type="Pfam" id="PF08448">
    <property type="entry name" value="PAS_4"/>
    <property type="match status" value="2"/>
</dbReference>
<dbReference type="PROSITE" id="PS50112">
    <property type="entry name" value="PAS"/>
    <property type="match status" value="1"/>
</dbReference>
<dbReference type="FunFam" id="1.10.287.130:FF:000002">
    <property type="entry name" value="Two-component osmosensing histidine kinase"/>
    <property type="match status" value="1"/>
</dbReference>
<name>A0A1T4Y4W5_9BACT</name>
<evidence type="ECO:0000259" key="15">
    <source>
        <dbReference type="PROSITE" id="PS50110"/>
    </source>
</evidence>
<dbReference type="Pfam" id="PF00512">
    <property type="entry name" value="HisKA"/>
    <property type="match status" value="1"/>
</dbReference>
<comment type="catalytic activity">
    <reaction evidence="1">
        <text>ATP + protein L-histidine = ADP + protein N-phospho-L-histidine.</text>
        <dbReference type="EC" id="2.7.13.3"/>
    </reaction>
</comment>
<dbReference type="SMART" id="SM00388">
    <property type="entry name" value="HisKA"/>
    <property type="match status" value="1"/>
</dbReference>
<dbReference type="CDD" id="cd00082">
    <property type="entry name" value="HisKA"/>
    <property type="match status" value="1"/>
</dbReference>
<dbReference type="InterPro" id="IPR003661">
    <property type="entry name" value="HisK_dim/P_dom"/>
</dbReference>
<keyword evidence="12" id="KW-1133">Transmembrane helix</keyword>
<dbReference type="NCBIfam" id="TIGR00229">
    <property type="entry name" value="sensory_box"/>
    <property type="match status" value="2"/>
</dbReference>
<dbReference type="EC" id="2.7.13.3" evidence="2"/>
<evidence type="ECO:0000256" key="5">
    <source>
        <dbReference type="ARBA" id="ARBA00022741"/>
    </source>
</evidence>
<keyword evidence="5" id="KW-0547">Nucleotide-binding</keyword>
<dbReference type="InterPro" id="IPR005467">
    <property type="entry name" value="His_kinase_dom"/>
</dbReference>
<evidence type="ECO:0000256" key="7">
    <source>
        <dbReference type="ARBA" id="ARBA00022840"/>
    </source>
</evidence>
<dbReference type="Gene3D" id="3.30.565.10">
    <property type="entry name" value="Histidine kinase-like ATPase, C-terminal domain"/>
    <property type="match status" value="1"/>
</dbReference>
<keyword evidence="12" id="KW-0812">Transmembrane</keyword>
<feature type="domain" description="Histidine kinase" evidence="14">
    <location>
        <begin position="676"/>
        <end position="897"/>
    </location>
</feature>
<evidence type="ECO:0000256" key="8">
    <source>
        <dbReference type="ARBA" id="ARBA00023012"/>
    </source>
</evidence>
<keyword evidence="3 11" id="KW-0597">Phosphoprotein</keyword>
<dbReference type="EMBL" id="FUYC01000029">
    <property type="protein sequence ID" value="SKA96852.1"/>
    <property type="molecule type" value="Genomic_DNA"/>
</dbReference>
<keyword evidence="4" id="KW-0808">Transferase</keyword>
<dbReference type="SUPFAM" id="SSF52172">
    <property type="entry name" value="CheY-like"/>
    <property type="match status" value="1"/>
</dbReference>
<evidence type="ECO:0000259" key="16">
    <source>
        <dbReference type="PROSITE" id="PS50112"/>
    </source>
</evidence>
<evidence type="ECO:0000256" key="3">
    <source>
        <dbReference type="ARBA" id="ARBA00022553"/>
    </source>
</evidence>
<dbReference type="CDD" id="cd00130">
    <property type="entry name" value="PAS"/>
    <property type="match status" value="2"/>
</dbReference>
<sequence>MFASILSSLNRILRAVWACRTREKRCGSASAFLPGLLVMAALAAPATVPESGHAHTALAAKTYRVLLISSYHPDYPTFYQQIDGLREALPDQDVRLDVEFMDSKRFPDQKNLETFHTLLQHKLSQLPPYDVVATADDNALQFMLDYGTALFGDTPVVFFGVNNARRAQTAADLPNITGVREAASILPTVQTAARMLPDLDTIYVLSDATNTGRVDMDKTLDLAPQIESLGLTLQPVDLNRLTWDQAMEQLSTIDPATGALLLLSPYRDTTGRTLAFDQSLDLILEHCQAPVLHLWEHGMGDGILGGKLVRQFEQGRLAGTMVLRILHGERPSDIPVLPGDEANRFVFDQRELDRLDIPVTLLPTDAERLYRSPSLTDTYFWPLIIGLTIIVIQGLIMGALFQSRRRLHTQQAALQENEERYRAVFEHSPMGLVLVCPDGRIKQCNSEFARLMGAPMDALIGFDALNKTTHPDVRKALSQALEGRHTFFEAPYTSALGGRTRHLRMLFEPLDLHSPSRVIVIVEDVTQRKLDERTLQDYCALVEHSQEIMGVVGADHRYRMVNAAMLAQRGMERHQVMGRHMREVLGEDVYQQVLPRLERCLSGEHLRFDLNLEYSYLGKRDLEATYSYIPGENGRNPRVAAVLRDVTDVRRTHEELIRAKDQAESANQAKSEFLANMSHEIRTPLNGVMGMLQLLDLSELDEHQSEYVLAAKQSCMRLTNLLTDILDVSKIEAGRLPIRSEVFPLQEALEDVRVLFEDRATNKGLYLDFQQQPNLPDLLVGDSTRLRQVLFNLVGNAVKFTRKGGVRLTVSLQSESPEGVRLLFCVTDTGIGIADEQIDHVFQVFTQVDGTYRRSYQGAGLGLPIVKRIVTLMDGNLAVESEPGKGSAFYCSLPFALPEADRRCPEQHETAPSCEHCQGGRALVAEDDEINRFVLRRLLSKLGMEVLDAEDGDEALELLRKQACDIVILDIQMPRMSGEEVLHTLRNDPAFGHLSEIPVLAVTAHAMPGDKERFLEAGATRYLAKPLDNTTLIKTVQDVLRPARQRQ</sequence>
<evidence type="ECO:0000256" key="13">
    <source>
        <dbReference type="SAM" id="SignalP"/>
    </source>
</evidence>
<keyword evidence="13" id="KW-0732">Signal</keyword>
<dbReference type="SMART" id="SM00091">
    <property type="entry name" value="PAS"/>
    <property type="match status" value="2"/>
</dbReference>
<gene>
    <name evidence="17" type="ORF">SAMN02745704_02788</name>
</gene>
<dbReference type="InterPro" id="IPR011006">
    <property type="entry name" value="CheY-like_superfamily"/>
</dbReference>
<dbReference type="InterPro" id="IPR003594">
    <property type="entry name" value="HATPase_dom"/>
</dbReference>
<comment type="subunit">
    <text evidence="9">At low DSF concentrations, interacts with RpfF.</text>
</comment>
<keyword evidence="18" id="KW-1185">Reference proteome</keyword>
<dbReference type="GO" id="GO:0005524">
    <property type="term" value="F:ATP binding"/>
    <property type="evidence" value="ECO:0007669"/>
    <property type="project" value="UniProtKB-KW"/>
</dbReference>
<keyword evidence="12" id="KW-0472">Membrane</keyword>
<accession>A0A1T4Y4W5</accession>
<keyword evidence="7" id="KW-0067">ATP-binding</keyword>
<dbReference type="PANTHER" id="PTHR45339:SF3">
    <property type="entry name" value="HISTIDINE KINASE"/>
    <property type="match status" value="1"/>
</dbReference>
<dbReference type="Gene3D" id="1.10.287.130">
    <property type="match status" value="1"/>
</dbReference>
<dbReference type="InterPro" id="IPR036890">
    <property type="entry name" value="HATPase_C_sf"/>
</dbReference>
<dbReference type="Pfam" id="PF00072">
    <property type="entry name" value="Response_reg"/>
    <property type="match status" value="1"/>
</dbReference>
<dbReference type="OrthoDB" id="5442910at2"/>
<dbReference type="Pfam" id="PF02518">
    <property type="entry name" value="HATPase_c"/>
    <property type="match status" value="1"/>
</dbReference>
<protein>
    <recommendedName>
        <fullName evidence="10">Sensory/regulatory protein RpfC</fullName>
        <ecNumber evidence="2">2.7.13.3</ecNumber>
    </recommendedName>
</protein>
<dbReference type="STRING" id="1121449.SAMN02745704_02788"/>